<name>A0ABQ1JAT4_9SPHN</name>
<organism evidence="2 3">
    <name type="scientific">Blastomonas aquatica</name>
    <dbReference type="NCBI Taxonomy" id="1510276"/>
    <lineage>
        <taxon>Bacteria</taxon>
        <taxon>Pseudomonadati</taxon>
        <taxon>Pseudomonadota</taxon>
        <taxon>Alphaproteobacteria</taxon>
        <taxon>Sphingomonadales</taxon>
        <taxon>Sphingomonadaceae</taxon>
        <taxon>Blastomonas</taxon>
    </lineage>
</organism>
<dbReference type="InterPro" id="IPR052919">
    <property type="entry name" value="TA_system_RNase"/>
</dbReference>
<protein>
    <submittedName>
        <fullName evidence="2">Twitching motility protein PilT</fullName>
    </submittedName>
</protein>
<sequence>MTDYLFDTHALVWWWTGDTALPEDVARVIGDQRNAIYVSAVSAWEIATKCRIGKWQAAVPVFENFEELAAADGFGELSVTVLNGLLAGSLPGEHRDPFDRMIAAQAIHDELVVITRDPALASLGCATFWAD</sequence>
<comment type="caution">
    <text evidence="2">The sequence shown here is derived from an EMBL/GenBank/DDBJ whole genome shotgun (WGS) entry which is preliminary data.</text>
</comment>
<dbReference type="Proteomes" id="UP000614261">
    <property type="component" value="Unassembled WGS sequence"/>
</dbReference>
<dbReference type="PANTHER" id="PTHR36173:SF2">
    <property type="entry name" value="RIBONUCLEASE VAPC16"/>
    <property type="match status" value="1"/>
</dbReference>
<dbReference type="CDD" id="cd09872">
    <property type="entry name" value="PIN_Sll0205-like"/>
    <property type="match status" value="1"/>
</dbReference>
<evidence type="ECO:0000259" key="1">
    <source>
        <dbReference type="Pfam" id="PF01850"/>
    </source>
</evidence>
<gene>
    <name evidence="2" type="ORF">GCM10010833_18890</name>
</gene>
<dbReference type="InterPro" id="IPR041705">
    <property type="entry name" value="PIN_Sll0205"/>
</dbReference>
<dbReference type="Pfam" id="PF01850">
    <property type="entry name" value="PIN"/>
    <property type="match status" value="1"/>
</dbReference>
<dbReference type="Gene3D" id="3.40.50.1010">
    <property type="entry name" value="5'-nuclease"/>
    <property type="match status" value="1"/>
</dbReference>
<dbReference type="PANTHER" id="PTHR36173">
    <property type="entry name" value="RIBONUCLEASE VAPC16-RELATED"/>
    <property type="match status" value="1"/>
</dbReference>
<dbReference type="InterPro" id="IPR029060">
    <property type="entry name" value="PIN-like_dom_sf"/>
</dbReference>
<keyword evidence="3" id="KW-1185">Reference proteome</keyword>
<dbReference type="InterPro" id="IPR002716">
    <property type="entry name" value="PIN_dom"/>
</dbReference>
<evidence type="ECO:0000313" key="2">
    <source>
        <dbReference type="EMBL" id="GGB64083.1"/>
    </source>
</evidence>
<proteinExistence type="predicted"/>
<dbReference type="EMBL" id="BMGD01000003">
    <property type="protein sequence ID" value="GGB64083.1"/>
    <property type="molecule type" value="Genomic_DNA"/>
</dbReference>
<reference evidence="3" key="1">
    <citation type="journal article" date="2019" name="Int. J. Syst. Evol. Microbiol.">
        <title>The Global Catalogue of Microorganisms (GCM) 10K type strain sequencing project: providing services to taxonomists for standard genome sequencing and annotation.</title>
        <authorList>
            <consortium name="The Broad Institute Genomics Platform"/>
            <consortium name="The Broad Institute Genome Sequencing Center for Infectious Disease"/>
            <person name="Wu L."/>
            <person name="Ma J."/>
        </authorList>
    </citation>
    <scope>NUCLEOTIDE SEQUENCE [LARGE SCALE GENOMIC DNA]</scope>
    <source>
        <strain evidence="3">CGMCC 1.12851</strain>
    </source>
</reference>
<accession>A0ABQ1JAT4</accession>
<dbReference type="SUPFAM" id="SSF88723">
    <property type="entry name" value="PIN domain-like"/>
    <property type="match status" value="1"/>
</dbReference>
<feature type="domain" description="PIN" evidence="1">
    <location>
        <begin position="4"/>
        <end position="122"/>
    </location>
</feature>
<evidence type="ECO:0000313" key="3">
    <source>
        <dbReference type="Proteomes" id="UP000614261"/>
    </source>
</evidence>
<dbReference type="RefSeq" id="WP_188514170.1">
    <property type="nucleotide sequence ID" value="NZ_BMGD01000003.1"/>
</dbReference>